<evidence type="ECO:0000256" key="5">
    <source>
        <dbReference type="PROSITE-ProRule" id="PRU00708"/>
    </source>
</evidence>
<dbReference type="PANTHER" id="PTHR31623">
    <property type="entry name" value="F21J9.9"/>
    <property type="match status" value="1"/>
</dbReference>
<sequence length="383" mass="42940">MVWGFGDDVYVGSILIDFYGKCKEVLSARKIFDEMSDRNAVSWTPMIVGYANVRDLENANRVFDRIQERRLPSRNAMIAMIDGYAKAGDMVSVRALFDEALEKDNVVWTELISGYSQNVEPNEAVKIFLELVSMNILTPSNYAPLIVFYVKREANADATQFIAYLKKSMSEILSVLYTFSGRVKDNMFVDHFDEGAPLMEAQVNCSLSEFLDDPEIESLNKFLPRQPFTKQLRDDLPLIVFQVSLFSCGGIALGCCMSHKFGDGATAAIFFSVGAAISCGSPRDEIALPNLNNAALMFPPRNQLPQNNVSLLESIWFEEGNYVTRRFVFDHKAIGNPKEQGQRGKHVSSSPRPCFFRQAVNLRPRIKSGLLDGAIGNLFWCAE</sequence>
<keyword evidence="4" id="KW-0012">Acyltransferase</keyword>
<dbReference type="PROSITE" id="PS51375">
    <property type="entry name" value="PPR"/>
    <property type="match status" value="2"/>
</dbReference>
<evidence type="ECO:0000256" key="3">
    <source>
        <dbReference type="ARBA" id="ARBA00022737"/>
    </source>
</evidence>
<keyword evidence="2" id="KW-0808">Transferase</keyword>
<dbReference type="InterPro" id="IPR002885">
    <property type="entry name" value="PPR_rpt"/>
</dbReference>
<proteinExistence type="inferred from homology"/>
<protein>
    <submittedName>
        <fullName evidence="6">Uncharacterized protein</fullName>
    </submittedName>
</protein>
<organism evidence="6 7">
    <name type="scientific">Dovyalis caffra</name>
    <dbReference type="NCBI Taxonomy" id="77055"/>
    <lineage>
        <taxon>Eukaryota</taxon>
        <taxon>Viridiplantae</taxon>
        <taxon>Streptophyta</taxon>
        <taxon>Embryophyta</taxon>
        <taxon>Tracheophyta</taxon>
        <taxon>Spermatophyta</taxon>
        <taxon>Magnoliopsida</taxon>
        <taxon>eudicotyledons</taxon>
        <taxon>Gunneridae</taxon>
        <taxon>Pentapetalae</taxon>
        <taxon>rosids</taxon>
        <taxon>fabids</taxon>
        <taxon>Malpighiales</taxon>
        <taxon>Salicaceae</taxon>
        <taxon>Flacourtieae</taxon>
        <taxon>Dovyalis</taxon>
    </lineage>
</organism>
<keyword evidence="3" id="KW-0677">Repeat</keyword>
<dbReference type="NCBIfam" id="TIGR00756">
    <property type="entry name" value="PPR"/>
    <property type="match status" value="1"/>
</dbReference>
<evidence type="ECO:0000313" key="7">
    <source>
        <dbReference type="Proteomes" id="UP001314170"/>
    </source>
</evidence>
<dbReference type="GO" id="GO:0016746">
    <property type="term" value="F:acyltransferase activity"/>
    <property type="evidence" value="ECO:0007669"/>
    <property type="project" value="UniProtKB-KW"/>
</dbReference>
<feature type="repeat" description="PPR" evidence="5">
    <location>
        <begin position="104"/>
        <end position="138"/>
    </location>
</feature>
<comment type="similarity">
    <text evidence="1">Belongs to the plant acyltransferase family.</text>
</comment>
<evidence type="ECO:0000256" key="4">
    <source>
        <dbReference type="ARBA" id="ARBA00023315"/>
    </source>
</evidence>
<reference evidence="6 7" key="1">
    <citation type="submission" date="2024-01" db="EMBL/GenBank/DDBJ databases">
        <authorList>
            <person name="Waweru B."/>
        </authorList>
    </citation>
    <scope>NUCLEOTIDE SEQUENCE [LARGE SCALE GENOMIC DNA]</scope>
</reference>
<dbReference type="AlphaFoldDB" id="A0AAV1QWC5"/>
<evidence type="ECO:0000256" key="2">
    <source>
        <dbReference type="ARBA" id="ARBA00022679"/>
    </source>
</evidence>
<name>A0AAV1QWC5_9ROSI</name>
<dbReference type="Pfam" id="PF02458">
    <property type="entry name" value="Transferase"/>
    <property type="match status" value="1"/>
</dbReference>
<dbReference type="PANTHER" id="PTHR31623:SF20">
    <property type="entry name" value="VINORINE SYNTHASE-LIKE"/>
    <property type="match status" value="1"/>
</dbReference>
<accession>A0AAV1QWC5</accession>
<dbReference type="Proteomes" id="UP001314170">
    <property type="component" value="Unassembled WGS sequence"/>
</dbReference>
<feature type="repeat" description="PPR" evidence="5">
    <location>
        <begin position="39"/>
        <end position="73"/>
    </location>
</feature>
<dbReference type="InterPro" id="IPR011990">
    <property type="entry name" value="TPR-like_helical_dom_sf"/>
</dbReference>
<evidence type="ECO:0000313" key="6">
    <source>
        <dbReference type="EMBL" id="CAK7325403.1"/>
    </source>
</evidence>
<gene>
    <name evidence="6" type="ORF">DCAF_LOCUS3080</name>
</gene>
<dbReference type="Gene3D" id="1.25.40.10">
    <property type="entry name" value="Tetratricopeptide repeat domain"/>
    <property type="match status" value="1"/>
</dbReference>
<evidence type="ECO:0000256" key="1">
    <source>
        <dbReference type="ARBA" id="ARBA00009861"/>
    </source>
</evidence>
<comment type="caution">
    <text evidence="6">The sequence shown here is derived from an EMBL/GenBank/DDBJ whole genome shotgun (WGS) entry which is preliminary data.</text>
</comment>
<dbReference type="Pfam" id="PF01535">
    <property type="entry name" value="PPR"/>
    <property type="match status" value="3"/>
</dbReference>
<dbReference type="EMBL" id="CAWUPB010000850">
    <property type="protein sequence ID" value="CAK7325403.1"/>
    <property type="molecule type" value="Genomic_DNA"/>
</dbReference>
<dbReference type="InterPro" id="IPR023213">
    <property type="entry name" value="CAT-like_dom_sf"/>
</dbReference>
<keyword evidence="7" id="KW-1185">Reference proteome</keyword>
<dbReference type="SUPFAM" id="SSF48452">
    <property type="entry name" value="TPR-like"/>
    <property type="match status" value="1"/>
</dbReference>
<dbReference type="Gene3D" id="3.30.559.10">
    <property type="entry name" value="Chloramphenicol acetyltransferase-like domain"/>
    <property type="match status" value="1"/>
</dbReference>